<evidence type="ECO:0000313" key="2">
    <source>
        <dbReference type="EMBL" id="MDQ7906262.1"/>
    </source>
</evidence>
<dbReference type="InterPro" id="IPR036291">
    <property type="entry name" value="NAD(P)-bd_dom_sf"/>
</dbReference>
<comment type="caution">
    <text evidence="2">The sequence shown here is derived from an EMBL/GenBank/DDBJ whole genome shotgun (WGS) entry which is preliminary data.</text>
</comment>
<feature type="domain" description="Opine dehydrogenase" evidence="1">
    <location>
        <begin position="181"/>
        <end position="325"/>
    </location>
</feature>
<accession>A0ABU0ZJY7</accession>
<dbReference type="EMBL" id="JAVHUY010000015">
    <property type="protein sequence ID" value="MDQ7906262.1"/>
    <property type="molecule type" value="Genomic_DNA"/>
</dbReference>
<evidence type="ECO:0000313" key="3">
    <source>
        <dbReference type="Proteomes" id="UP001230908"/>
    </source>
</evidence>
<dbReference type="InterPro" id="IPR013328">
    <property type="entry name" value="6PGD_dom2"/>
</dbReference>
<dbReference type="InterPro" id="IPR003421">
    <property type="entry name" value="Opine_DH"/>
</dbReference>
<dbReference type="InterPro" id="IPR051729">
    <property type="entry name" value="Opine/Lysopine_DH"/>
</dbReference>
<gene>
    <name evidence="2" type="ORF">RB614_17250</name>
</gene>
<keyword evidence="3" id="KW-1185">Reference proteome</keyword>
<evidence type="ECO:0000259" key="1">
    <source>
        <dbReference type="Pfam" id="PF02317"/>
    </source>
</evidence>
<dbReference type="Pfam" id="PF02317">
    <property type="entry name" value="Octopine_DH"/>
    <property type="match status" value="1"/>
</dbReference>
<reference evidence="2 3" key="1">
    <citation type="submission" date="2023-08" db="EMBL/GenBank/DDBJ databases">
        <title>Phytohabitans sansha sp. nov., isolated from marine sediment.</title>
        <authorList>
            <person name="Zhao Y."/>
            <person name="Yi K."/>
        </authorList>
    </citation>
    <scope>NUCLEOTIDE SEQUENCE [LARGE SCALE GENOMIC DNA]</scope>
    <source>
        <strain evidence="2 3">ZYX-F-186</strain>
    </source>
</reference>
<organism evidence="2 3">
    <name type="scientific">Phytohabitans maris</name>
    <dbReference type="NCBI Taxonomy" id="3071409"/>
    <lineage>
        <taxon>Bacteria</taxon>
        <taxon>Bacillati</taxon>
        <taxon>Actinomycetota</taxon>
        <taxon>Actinomycetes</taxon>
        <taxon>Micromonosporales</taxon>
        <taxon>Micromonosporaceae</taxon>
    </lineage>
</organism>
<sequence>MDLTVIGAGNGALAAAGHAALNGHRVRLWDRYLDPDSALVRSGQITLAGAVSGVATVDATRPALGDAVAGADLVMVVVPGFAISWIAGALAPHVRPGQSVLLHPGGTGGALEVAHIWGAAGTGVVLGATDTLAYACRVDRDGTVGVHALKKHLMVSAVDSARTAALTGLVRQLYPQAAAEPSILDVLFANLNPVIHPPITLLNAGRIEAGQHFRFYGDGVGPGVAALIRALDAERVAVARAYGCSALDLDAWIERAYQVRDRDLVRLFAVLDRDVYHGLASPSAIESRYLTEDLPFGLACTAEFAAVAGVPVPVTDAVLRVGRTLCATPPGRTLADMGLAGLTAGEISAMAA</sequence>
<dbReference type="PANTHER" id="PTHR38015:SF1">
    <property type="entry name" value="OPINE DEHYDROGENASE DOMAIN-CONTAINING PROTEIN"/>
    <property type="match status" value="1"/>
</dbReference>
<dbReference type="SUPFAM" id="SSF51735">
    <property type="entry name" value="NAD(P)-binding Rossmann-fold domains"/>
    <property type="match status" value="1"/>
</dbReference>
<dbReference type="PANTHER" id="PTHR38015">
    <property type="entry name" value="BLR6086 PROTEIN"/>
    <property type="match status" value="1"/>
</dbReference>
<dbReference type="SUPFAM" id="SSF48179">
    <property type="entry name" value="6-phosphogluconate dehydrogenase C-terminal domain-like"/>
    <property type="match status" value="1"/>
</dbReference>
<dbReference type="InterPro" id="IPR008927">
    <property type="entry name" value="6-PGluconate_DH-like_C_sf"/>
</dbReference>
<name>A0ABU0ZJY7_9ACTN</name>
<dbReference type="Gene3D" id="1.10.1040.10">
    <property type="entry name" value="N-(1-d-carboxylethyl)-l-norvaline Dehydrogenase, domain 2"/>
    <property type="match status" value="1"/>
</dbReference>
<protein>
    <submittedName>
        <fullName evidence="2">NAD/NADP octopine/nopaline dehydrogenase family protein</fullName>
    </submittedName>
</protein>
<proteinExistence type="predicted"/>
<dbReference type="Gene3D" id="3.40.50.720">
    <property type="entry name" value="NAD(P)-binding Rossmann-like Domain"/>
    <property type="match status" value="1"/>
</dbReference>
<dbReference type="RefSeq" id="WP_308713535.1">
    <property type="nucleotide sequence ID" value="NZ_JAVHUY010000015.1"/>
</dbReference>
<dbReference type="Proteomes" id="UP001230908">
    <property type="component" value="Unassembled WGS sequence"/>
</dbReference>